<dbReference type="RefSeq" id="WP_068044667.1">
    <property type="nucleotide sequence ID" value="NZ_JAAXOO010000006.1"/>
</dbReference>
<reference evidence="3 4" key="1">
    <citation type="submission" date="2020-04" db="EMBL/GenBank/DDBJ databases">
        <title>MicrobeNet Type strains.</title>
        <authorList>
            <person name="Nicholson A.C."/>
        </authorList>
    </citation>
    <scope>NUCLEOTIDE SEQUENCE [LARGE SCALE GENOMIC DNA]</scope>
    <source>
        <strain evidence="3 4">DSM 45078</strain>
    </source>
</reference>
<dbReference type="InterPro" id="IPR012914">
    <property type="entry name" value="PucR_dom"/>
</dbReference>
<dbReference type="AlphaFoldDB" id="A0A846XS08"/>
<sequence length="518" mass="55601">MDSTLRSIVGNGSLGIRVLVGEDRLDIDVSWVATSEHEDPTRYLNGGEILLTTGMQFPAGRDFGGYVERLAKVGVVALGFGLGPVHDAVPGELVAAAQRWGMVLLEIASPTPFIAITKAVADVIAERTHTVEARDNRLRETLTRAALRGGAEGLIDVLAKQGASWAALLSPVGVVRTVAPRRAVQRLDDVQDVLARTREAGAFGSASVIANGERIEILPLGGRSRHLGTLVAGGLPELPGQRDRLGSIAADVLGFELELETTRKLAERRRIDSLVMIMDNRLLPADQLTVLLGDPLASGRIAVAVIHVPKEEIDAVRGDVEAYRSNVLVARYKSRLAMFMNERHLDAGAIERTLVNASRHAVGIVVASGIEHAERALKQADRAATAAAATDMGVLEVGGRIGPTYSAMLVAADEGDIAASIFAPIEVADGRRAGDLCRTVIAWLGLNGQVEPTAELLGVHRHTLRARIRRLERLLGKPLSDPTLRAEVWFAALQRYPQLSEQAMDRMRNCPFGSVRAV</sequence>
<dbReference type="PANTHER" id="PTHR33744">
    <property type="entry name" value="CARBOHYDRATE DIACID REGULATOR"/>
    <property type="match status" value="1"/>
</dbReference>
<dbReference type="InterPro" id="IPR042070">
    <property type="entry name" value="PucR_C-HTH_sf"/>
</dbReference>
<organism evidence="3 4">
    <name type="scientific">Nocardia speluncae</name>
    <dbReference type="NCBI Taxonomy" id="419477"/>
    <lineage>
        <taxon>Bacteria</taxon>
        <taxon>Bacillati</taxon>
        <taxon>Actinomycetota</taxon>
        <taxon>Actinomycetes</taxon>
        <taxon>Mycobacteriales</taxon>
        <taxon>Nocardiaceae</taxon>
        <taxon>Nocardia</taxon>
    </lineage>
</organism>
<protein>
    <submittedName>
        <fullName evidence="3">PucR family transcriptional regulator</fullName>
    </submittedName>
</protein>
<evidence type="ECO:0000259" key="2">
    <source>
        <dbReference type="Pfam" id="PF13556"/>
    </source>
</evidence>
<dbReference type="InterPro" id="IPR051448">
    <property type="entry name" value="CdaR-like_regulators"/>
</dbReference>
<feature type="domain" description="PucR C-terminal helix-turn-helix" evidence="2">
    <location>
        <begin position="436"/>
        <end position="491"/>
    </location>
</feature>
<evidence type="ECO:0000313" key="4">
    <source>
        <dbReference type="Proteomes" id="UP000565715"/>
    </source>
</evidence>
<dbReference type="EMBL" id="JAAXOO010000006">
    <property type="protein sequence ID" value="NKY36384.1"/>
    <property type="molecule type" value="Genomic_DNA"/>
</dbReference>
<dbReference type="Pfam" id="PF13556">
    <property type="entry name" value="HTH_30"/>
    <property type="match status" value="1"/>
</dbReference>
<dbReference type="PANTHER" id="PTHR33744:SF1">
    <property type="entry name" value="DNA-BINDING TRANSCRIPTIONAL ACTIVATOR ADER"/>
    <property type="match status" value="1"/>
</dbReference>
<dbReference type="Gene3D" id="1.10.10.2840">
    <property type="entry name" value="PucR C-terminal helix-turn-helix domain"/>
    <property type="match status" value="1"/>
</dbReference>
<name>A0A846XS08_9NOCA</name>
<accession>A0A846XS08</accession>
<evidence type="ECO:0000313" key="3">
    <source>
        <dbReference type="EMBL" id="NKY36384.1"/>
    </source>
</evidence>
<feature type="domain" description="Purine catabolism PurC-like" evidence="1">
    <location>
        <begin position="16"/>
        <end position="124"/>
    </location>
</feature>
<dbReference type="Proteomes" id="UP000565715">
    <property type="component" value="Unassembled WGS sequence"/>
</dbReference>
<dbReference type="InterPro" id="IPR025736">
    <property type="entry name" value="PucR_C-HTH_dom"/>
</dbReference>
<dbReference type="Pfam" id="PF07905">
    <property type="entry name" value="PucR"/>
    <property type="match status" value="1"/>
</dbReference>
<keyword evidence="4" id="KW-1185">Reference proteome</keyword>
<gene>
    <name evidence="3" type="ORF">HGA13_25430</name>
</gene>
<comment type="caution">
    <text evidence="3">The sequence shown here is derived from an EMBL/GenBank/DDBJ whole genome shotgun (WGS) entry which is preliminary data.</text>
</comment>
<proteinExistence type="predicted"/>
<evidence type="ECO:0000259" key="1">
    <source>
        <dbReference type="Pfam" id="PF07905"/>
    </source>
</evidence>